<keyword evidence="4 7" id="KW-0573">Peptidoglycan synthesis</keyword>
<keyword evidence="7" id="KW-0547">Nucleotide-binding</keyword>
<dbReference type="Proteomes" id="UP001195963">
    <property type="component" value="Unassembled WGS sequence"/>
</dbReference>
<dbReference type="Pfam" id="PF01225">
    <property type="entry name" value="Mur_ligase"/>
    <property type="match status" value="1"/>
</dbReference>
<feature type="binding site" evidence="7">
    <location>
        <position position="25"/>
    </location>
    <ligand>
        <name>UDP-N-acetyl-alpha-D-muramoyl-L-alanyl-D-glutamate</name>
        <dbReference type="ChEBI" id="CHEBI:83900"/>
    </ligand>
</feature>
<evidence type="ECO:0000259" key="11">
    <source>
        <dbReference type="Pfam" id="PF08245"/>
    </source>
</evidence>
<dbReference type="SUPFAM" id="SSF53244">
    <property type="entry name" value="MurD-like peptide ligases, peptide-binding domain"/>
    <property type="match status" value="1"/>
</dbReference>
<feature type="domain" description="Mur ligase central" evidence="11">
    <location>
        <begin position="111"/>
        <end position="316"/>
    </location>
</feature>
<dbReference type="InterPro" id="IPR036615">
    <property type="entry name" value="Mur_ligase_C_dom_sf"/>
</dbReference>
<dbReference type="InterPro" id="IPR000713">
    <property type="entry name" value="Mur_ligase_N"/>
</dbReference>
<dbReference type="Gene3D" id="3.90.190.20">
    <property type="entry name" value="Mur ligase, C-terminal domain"/>
    <property type="match status" value="1"/>
</dbReference>
<keyword evidence="3 7" id="KW-0133">Cell shape</keyword>
<protein>
    <recommendedName>
        <fullName evidence="7">UDP-N-acetylmuramyl-tripeptide synthetase</fullName>
        <ecNumber evidence="7">6.3.2.-</ecNumber>
    </recommendedName>
    <alternativeName>
        <fullName evidence="7">UDP-MurNAc-tripeptide synthetase</fullName>
    </alternativeName>
</protein>
<evidence type="ECO:0000313" key="13">
    <source>
        <dbReference type="Proteomes" id="UP001195963"/>
    </source>
</evidence>
<keyword evidence="7 12" id="KW-0436">Ligase</keyword>
<evidence type="ECO:0000256" key="8">
    <source>
        <dbReference type="RuleBase" id="RU004135"/>
    </source>
</evidence>
<dbReference type="PANTHER" id="PTHR23135">
    <property type="entry name" value="MUR LIGASE FAMILY MEMBER"/>
    <property type="match status" value="1"/>
</dbReference>
<feature type="binding site" evidence="7">
    <location>
        <position position="188"/>
    </location>
    <ligand>
        <name>UDP-N-acetyl-alpha-D-muramoyl-L-alanyl-D-glutamate</name>
        <dbReference type="ChEBI" id="CHEBI:83900"/>
    </ligand>
</feature>
<dbReference type="NCBIfam" id="NF001123">
    <property type="entry name" value="PRK00139.1-1"/>
    <property type="match status" value="1"/>
</dbReference>
<gene>
    <name evidence="7 12" type="primary">murE</name>
    <name evidence="12" type="ORF">K0625_19065</name>
</gene>
<evidence type="ECO:0000313" key="12">
    <source>
        <dbReference type="EMBL" id="MBW8185746.1"/>
    </source>
</evidence>
<evidence type="ECO:0000256" key="3">
    <source>
        <dbReference type="ARBA" id="ARBA00022960"/>
    </source>
</evidence>
<dbReference type="Pfam" id="PF02875">
    <property type="entry name" value="Mur_ligase_C"/>
    <property type="match status" value="1"/>
</dbReference>
<dbReference type="InterPro" id="IPR005761">
    <property type="entry name" value="UDP-N-AcMur-Glu-dNH2Pim_ligase"/>
</dbReference>
<dbReference type="Pfam" id="PF08245">
    <property type="entry name" value="Mur_ligase_M"/>
    <property type="match status" value="1"/>
</dbReference>
<dbReference type="NCBIfam" id="TIGR01085">
    <property type="entry name" value="murE"/>
    <property type="match status" value="1"/>
</dbReference>
<comment type="subcellular location">
    <subcellularLocation>
        <location evidence="7 8">Cytoplasm</location>
    </subcellularLocation>
</comment>
<dbReference type="EC" id="6.3.2.-" evidence="7"/>
<comment type="caution">
    <text evidence="7">Lacks conserved residue(s) required for the propagation of feature annotation.</text>
</comment>
<feature type="binding site" evidence="7">
    <location>
        <begin position="113"/>
        <end position="119"/>
    </location>
    <ligand>
        <name>ATP</name>
        <dbReference type="ChEBI" id="CHEBI:30616"/>
    </ligand>
</feature>
<feature type="binding site" evidence="7">
    <location>
        <begin position="42"/>
        <end position="44"/>
    </location>
    <ligand>
        <name>UDP-N-acetyl-alpha-D-muramoyl-L-alanyl-D-glutamate</name>
        <dbReference type="ChEBI" id="CHEBI:83900"/>
    </ligand>
</feature>
<evidence type="ECO:0000259" key="9">
    <source>
        <dbReference type="Pfam" id="PF01225"/>
    </source>
</evidence>
<feature type="domain" description="Mur ligase N-terminal catalytic" evidence="9">
    <location>
        <begin position="22"/>
        <end position="99"/>
    </location>
</feature>
<comment type="similarity">
    <text evidence="1 7">Belongs to the MurCDEF family. MurE subfamily.</text>
</comment>
<evidence type="ECO:0000259" key="10">
    <source>
        <dbReference type="Pfam" id="PF02875"/>
    </source>
</evidence>
<dbReference type="InterPro" id="IPR036565">
    <property type="entry name" value="Mur-like_cat_sf"/>
</dbReference>
<dbReference type="EMBL" id="JAHZST010000016">
    <property type="protein sequence ID" value="MBW8185746.1"/>
    <property type="molecule type" value="Genomic_DNA"/>
</dbReference>
<keyword evidence="7" id="KW-0460">Magnesium</keyword>
<evidence type="ECO:0000256" key="5">
    <source>
        <dbReference type="ARBA" id="ARBA00023306"/>
    </source>
</evidence>
<sequence>MMLLRDLLAPWFHYSGSESVNKLSLDSREVAQGDLFVAVPGHQVDGRDYIEAAVKNGAQVSLVHTDEPDMHGKALISNSTQIFFFQLNRQLSALAAQAYPLPVERLKLVGVTGTNGKTSITQLMAQLLVCLGKQPAVMGTLGNGLWGDLVDSGNTTADPITIMAQLNAFNEQGADLCAMEVSSHGLIQARVDAVPFDLAIFTNLSRDHLDYHGTMQAYGDAKFRLFKFPSLKSGVINLDDDLGKQWLAQSDSDKLIGYSIAGDKDTVSQDAAIYTQGNHFHNQGVRARLVWPEGNGNIDSPLLGAFNLSNLLAALAGLYQLGFDMNALLNAVPKLNAVAGRMEQFTTENGITLVVDYAHTPDAIEQALKALRGHCEGELWCLFGCGGDRDKGKRPLMAQSAEAYADRIMVTSDNARSESPDEIINDILAGLNRPEYALTQVDRELAIREVLAVAKPGDLILLAGKGHETYQEAGGVRRDYDERALACSLASGSLANNSSEVDR</sequence>
<feature type="modified residue" description="N6-carboxylysine" evidence="7">
    <location>
        <position position="222"/>
    </location>
</feature>
<dbReference type="InterPro" id="IPR004101">
    <property type="entry name" value="Mur_ligase_C"/>
</dbReference>
<evidence type="ECO:0000256" key="2">
    <source>
        <dbReference type="ARBA" id="ARBA00022618"/>
    </source>
</evidence>
<feature type="binding site" evidence="7">
    <location>
        <position position="154"/>
    </location>
    <ligand>
        <name>UDP-N-acetyl-alpha-D-muramoyl-L-alanyl-D-glutamate</name>
        <dbReference type="ChEBI" id="CHEBI:83900"/>
    </ligand>
</feature>
<feature type="binding site" evidence="7">
    <location>
        <position position="27"/>
    </location>
    <ligand>
        <name>UDP-N-acetyl-alpha-D-muramoyl-L-alanyl-D-glutamate</name>
        <dbReference type="ChEBI" id="CHEBI:83900"/>
    </ligand>
</feature>
<dbReference type="GO" id="GO:0008765">
    <property type="term" value="F:UDP-N-acetylmuramoylalanyl-D-glutamate-2,6-diaminopimelate ligase activity"/>
    <property type="evidence" value="ECO:0007669"/>
    <property type="project" value="UniProtKB-EC"/>
</dbReference>
<reference evidence="12 13" key="1">
    <citation type="submission" date="2021-07" db="EMBL/GenBank/DDBJ databases">
        <title>Shewanella sp. nov, isolated from SCS.</title>
        <authorList>
            <person name="Cao W.R."/>
        </authorList>
    </citation>
    <scope>NUCLEOTIDE SEQUENCE [LARGE SCALE GENOMIC DNA]</scope>
    <source>
        <strain evidence="12 13">NR704-98</strain>
    </source>
</reference>
<evidence type="ECO:0000256" key="6">
    <source>
        <dbReference type="ARBA" id="ARBA00023316"/>
    </source>
</evidence>
<comment type="pathway">
    <text evidence="7 8">Cell wall biogenesis; peptidoglycan biosynthesis.</text>
</comment>
<organism evidence="12 13">
    <name type="scientific">Shewanella nanhaiensis</name>
    <dbReference type="NCBI Taxonomy" id="2864872"/>
    <lineage>
        <taxon>Bacteria</taxon>
        <taxon>Pseudomonadati</taxon>
        <taxon>Pseudomonadota</taxon>
        <taxon>Gammaproteobacteria</taxon>
        <taxon>Alteromonadales</taxon>
        <taxon>Shewanellaceae</taxon>
        <taxon>Shewanella</taxon>
    </lineage>
</organism>
<dbReference type="Gene3D" id="3.40.1190.10">
    <property type="entry name" value="Mur-like, catalytic domain"/>
    <property type="match status" value="1"/>
</dbReference>
<keyword evidence="7" id="KW-0067">ATP-binding</keyword>
<comment type="PTM">
    <text evidence="7">Carboxylation is probably crucial for Mg(2+) binding and, consequently, for the gamma-phosphate positioning of ATP.</text>
</comment>
<keyword evidence="13" id="KW-1185">Reference proteome</keyword>
<dbReference type="Gene3D" id="3.40.1390.10">
    <property type="entry name" value="MurE/MurF, N-terminal domain"/>
    <property type="match status" value="1"/>
</dbReference>
<comment type="cofactor">
    <cofactor evidence="7">
        <name>Mg(2+)</name>
        <dbReference type="ChEBI" id="CHEBI:18420"/>
    </cofactor>
</comment>
<feature type="binding site" evidence="7">
    <location>
        <position position="190"/>
    </location>
    <ligand>
        <name>UDP-N-acetyl-alpha-D-muramoyl-L-alanyl-D-glutamate</name>
        <dbReference type="ChEBI" id="CHEBI:83900"/>
    </ligand>
</feature>
<keyword evidence="7" id="KW-0963">Cytoplasm</keyword>
<evidence type="ECO:0000256" key="1">
    <source>
        <dbReference type="ARBA" id="ARBA00005898"/>
    </source>
</evidence>
<keyword evidence="2 7" id="KW-0132">Cell division</keyword>
<name>A0ABS7E9B7_9GAMM</name>
<feature type="binding site" evidence="7">
    <location>
        <begin position="155"/>
        <end position="156"/>
    </location>
    <ligand>
        <name>UDP-N-acetyl-alpha-D-muramoyl-L-alanyl-D-glutamate</name>
        <dbReference type="ChEBI" id="CHEBI:83900"/>
    </ligand>
</feature>
<dbReference type="InterPro" id="IPR013221">
    <property type="entry name" value="Mur_ligase_cen"/>
</dbReference>
<dbReference type="NCBIfam" id="NF001126">
    <property type="entry name" value="PRK00139.1-4"/>
    <property type="match status" value="1"/>
</dbReference>
<comment type="caution">
    <text evidence="12">The sequence shown here is derived from an EMBL/GenBank/DDBJ whole genome shotgun (WGS) entry which is preliminary data.</text>
</comment>
<dbReference type="SUPFAM" id="SSF63418">
    <property type="entry name" value="MurE/MurF N-terminal domain"/>
    <property type="match status" value="1"/>
</dbReference>
<comment type="function">
    <text evidence="7">Catalyzes the addition of an amino acid to the nucleotide precursor UDP-N-acetylmuramoyl-L-alanyl-D-glutamate (UMAG) in the biosynthesis of bacterial cell-wall peptidoglycan.</text>
</comment>
<evidence type="ECO:0000256" key="4">
    <source>
        <dbReference type="ARBA" id="ARBA00022984"/>
    </source>
</evidence>
<dbReference type="InterPro" id="IPR035911">
    <property type="entry name" value="MurE/MurF_N"/>
</dbReference>
<dbReference type="SUPFAM" id="SSF53623">
    <property type="entry name" value="MurD-like peptide ligases, catalytic domain"/>
    <property type="match status" value="1"/>
</dbReference>
<dbReference type="HAMAP" id="MF_00208">
    <property type="entry name" value="MurE"/>
    <property type="match status" value="1"/>
</dbReference>
<feature type="domain" description="Mur ligase C-terminal" evidence="10">
    <location>
        <begin position="340"/>
        <end position="466"/>
    </location>
</feature>
<keyword evidence="5 7" id="KW-0131">Cell cycle</keyword>
<proteinExistence type="inferred from homology"/>
<dbReference type="PANTHER" id="PTHR23135:SF4">
    <property type="entry name" value="UDP-N-ACETYLMURAMOYL-L-ALANYL-D-GLUTAMATE--2,6-DIAMINOPIMELATE LIGASE MURE HOMOLOG, CHLOROPLASTIC"/>
    <property type="match status" value="1"/>
</dbReference>
<accession>A0ABS7E9B7</accession>
<keyword evidence="6 7" id="KW-0961">Cell wall biogenesis/degradation</keyword>
<evidence type="ECO:0000256" key="7">
    <source>
        <dbReference type="HAMAP-Rule" id="MF_00208"/>
    </source>
</evidence>
<feature type="binding site" evidence="7">
    <location>
        <position position="182"/>
    </location>
    <ligand>
        <name>UDP-N-acetyl-alpha-D-muramoyl-L-alanyl-D-glutamate</name>
        <dbReference type="ChEBI" id="CHEBI:83900"/>
    </ligand>
</feature>